<organism evidence="1 2">
    <name type="scientific">Dendrobium nobile</name>
    <name type="common">Orchid</name>
    <dbReference type="NCBI Taxonomy" id="94219"/>
    <lineage>
        <taxon>Eukaryota</taxon>
        <taxon>Viridiplantae</taxon>
        <taxon>Streptophyta</taxon>
        <taxon>Embryophyta</taxon>
        <taxon>Tracheophyta</taxon>
        <taxon>Spermatophyta</taxon>
        <taxon>Magnoliopsida</taxon>
        <taxon>Liliopsida</taxon>
        <taxon>Asparagales</taxon>
        <taxon>Orchidaceae</taxon>
        <taxon>Epidendroideae</taxon>
        <taxon>Malaxideae</taxon>
        <taxon>Dendrobiinae</taxon>
        <taxon>Dendrobium</taxon>
    </lineage>
</organism>
<comment type="caution">
    <text evidence="1">The sequence shown here is derived from an EMBL/GenBank/DDBJ whole genome shotgun (WGS) entry which is preliminary data.</text>
</comment>
<reference evidence="1" key="1">
    <citation type="journal article" date="2022" name="Front. Genet.">
        <title>Chromosome-Scale Assembly of the Dendrobium nobile Genome Provides Insights Into the Molecular Mechanism of the Biosynthesis of the Medicinal Active Ingredient of Dendrobium.</title>
        <authorList>
            <person name="Xu Q."/>
            <person name="Niu S.-C."/>
            <person name="Li K.-L."/>
            <person name="Zheng P.-J."/>
            <person name="Zhang X.-J."/>
            <person name="Jia Y."/>
            <person name="Liu Y."/>
            <person name="Niu Y.-X."/>
            <person name="Yu L.-H."/>
            <person name="Chen D.-F."/>
            <person name="Zhang G.-Q."/>
        </authorList>
    </citation>
    <scope>NUCLEOTIDE SEQUENCE</scope>
    <source>
        <tissue evidence="1">Leaf</tissue>
    </source>
</reference>
<dbReference type="Proteomes" id="UP000829196">
    <property type="component" value="Unassembled WGS sequence"/>
</dbReference>
<keyword evidence="2" id="KW-1185">Reference proteome</keyword>
<gene>
    <name evidence="1" type="ORF">KFK09_013695</name>
</gene>
<sequence length="112" mass="11658">MVDDVSAPCFLNCNEVPCVAVEDSGDSGIPNELSPGFWLPCSLVNLSGNRLVTPSGVVCEGSGVVPTFISPITSSITGHFVEVSINFASPKALVAFVGANSGEDVKMQLDWL</sequence>
<name>A0A8T3BDR1_DENNO</name>
<dbReference type="EMBL" id="JAGYWB010000010">
    <property type="protein sequence ID" value="KAI0507569.1"/>
    <property type="molecule type" value="Genomic_DNA"/>
</dbReference>
<protein>
    <submittedName>
        <fullName evidence="1">Uncharacterized protein</fullName>
    </submittedName>
</protein>
<dbReference type="AlphaFoldDB" id="A0A8T3BDR1"/>
<evidence type="ECO:0000313" key="2">
    <source>
        <dbReference type="Proteomes" id="UP000829196"/>
    </source>
</evidence>
<evidence type="ECO:0000313" key="1">
    <source>
        <dbReference type="EMBL" id="KAI0507569.1"/>
    </source>
</evidence>
<accession>A0A8T3BDR1</accession>
<proteinExistence type="predicted"/>